<dbReference type="HOGENOM" id="CLU_019617_0_0_1"/>
<feature type="compositionally biased region" description="Polar residues" evidence="1">
    <location>
        <begin position="257"/>
        <end position="267"/>
    </location>
</feature>
<dbReference type="Proteomes" id="UP000054248">
    <property type="component" value="Unassembled WGS sequence"/>
</dbReference>
<sequence>MLLQYGRVSGVIPYIGLDDCGWQRFFVATAIDQSSSLIQRALRSTLSQQETDQLRDRLAHCIKFFDNDPQEELAFGLASHPEDEIPRKYTEFLKLSSDALKQGVDIFEKVVWREVIRLGNALGFGWLYEVKSVILPHLPLPPRHLRSYSHLRSQVYVKLVICNKKAALKRRALPERVQTRQRAAAARTQRAASTEGTPEPTPASDVVLPEASTTSNAQPETGRRTRAKKSVLQPMPPAPLPPAPAPPAAPKAKKASNSRSCTKNCRTSPPAPLNDAVAALGSDEEFTGIADTSQLEEAVLGMLQDVNGSDIEEVDEDGNNEWEDEYDPWERLQGASQRPSNTLPETDVPVHIASAIEYEIPATGRVKTILIPSDLPLAKHKEAIAATMGINKEDLEVAWKLNTMPKNSSPLELVSIAADPETEIRAFEKMETAVKLARAKEDKKQVDWESKVKRGKVNTGSKCPEQKVVVVIISDIRSPEARKSPASIAKGGSNPPTSAAGQDGQPGAGPGKTNTTFLPQARSAFPCALDKRAICIGVGPTGRHDHVTHSDASRWEILWRQDPTKYSPLQVPECIRSAVLDAPVKLRRHTTKPPTSSTSASAIPSQEPPISHPAPARDIHSESSPLPTASPSPVFPGTTTSPPAYAVQPGFPTGFEYYGMAPMMFPSPFGYSPVGAGGMGVPVPTSPGDLEDEIDYPRVTNWLRMQVDGTRRKQDGQNFAQWGDAIEQGGYLRINSLYNPARVRPEDIVNVVAKASQVIPRGYASCILKWVEEDVKRMKREAIAAKRRRI</sequence>
<proteinExistence type="predicted"/>
<feature type="region of interest" description="Disordered" evidence="1">
    <location>
        <begin position="172"/>
        <end position="269"/>
    </location>
</feature>
<dbReference type="EMBL" id="KN823122">
    <property type="protein sequence ID" value="KIO21988.1"/>
    <property type="molecule type" value="Genomic_DNA"/>
</dbReference>
<feature type="compositionally biased region" description="Low complexity" evidence="1">
    <location>
        <begin position="592"/>
        <end position="605"/>
    </location>
</feature>
<feature type="region of interest" description="Disordered" evidence="1">
    <location>
        <begin position="586"/>
        <end position="641"/>
    </location>
</feature>
<protein>
    <submittedName>
        <fullName evidence="2">Uncharacterized protein</fullName>
    </submittedName>
</protein>
<evidence type="ECO:0000313" key="3">
    <source>
        <dbReference type="Proteomes" id="UP000054248"/>
    </source>
</evidence>
<reference evidence="2 3" key="1">
    <citation type="submission" date="2014-04" db="EMBL/GenBank/DDBJ databases">
        <authorList>
            <consortium name="DOE Joint Genome Institute"/>
            <person name="Kuo A."/>
            <person name="Girlanda M."/>
            <person name="Perotto S."/>
            <person name="Kohler A."/>
            <person name="Nagy L.G."/>
            <person name="Floudas D."/>
            <person name="Copeland A."/>
            <person name="Barry K.W."/>
            <person name="Cichocki N."/>
            <person name="Veneault-Fourrey C."/>
            <person name="LaButti K."/>
            <person name="Lindquist E.A."/>
            <person name="Lipzen A."/>
            <person name="Lundell T."/>
            <person name="Morin E."/>
            <person name="Murat C."/>
            <person name="Sun H."/>
            <person name="Tunlid A."/>
            <person name="Henrissat B."/>
            <person name="Grigoriev I.V."/>
            <person name="Hibbett D.S."/>
            <person name="Martin F."/>
            <person name="Nordberg H.P."/>
            <person name="Cantor M.N."/>
            <person name="Hua S.X."/>
        </authorList>
    </citation>
    <scope>NUCLEOTIDE SEQUENCE [LARGE SCALE GENOMIC DNA]</scope>
    <source>
        <strain evidence="2 3">MUT 4182</strain>
    </source>
</reference>
<evidence type="ECO:0000313" key="2">
    <source>
        <dbReference type="EMBL" id="KIO21988.1"/>
    </source>
</evidence>
<feature type="compositionally biased region" description="Low complexity" evidence="1">
    <location>
        <begin position="180"/>
        <end position="192"/>
    </location>
</feature>
<accession>A0A0C3KKQ6</accession>
<keyword evidence="3" id="KW-1185">Reference proteome</keyword>
<feature type="compositionally biased region" description="Pro residues" evidence="1">
    <location>
        <begin position="234"/>
        <end position="249"/>
    </location>
</feature>
<feature type="region of interest" description="Disordered" evidence="1">
    <location>
        <begin position="481"/>
        <end position="517"/>
    </location>
</feature>
<name>A0A0C3KKQ6_9AGAM</name>
<gene>
    <name evidence="2" type="ORF">M407DRAFT_217391</name>
</gene>
<dbReference type="AlphaFoldDB" id="A0A0C3KKQ6"/>
<reference evidence="3" key="2">
    <citation type="submission" date="2015-01" db="EMBL/GenBank/DDBJ databases">
        <title>Evolutionary Origins and Diversification of the Mycorrhizal Mutualists.</title>
        <authorList>
            <consortium name="DOE Joint Genome Institute"/>
            <consortium name="Mycorrhizal Genomics Consortium"/>
            <person name="Kohler A."/>
            <person name="Kuo A."/>
            <person name="Nagy L.G."/>
            <person name="Floudas D."/>
            <person name="Copeland A."/>
            <person name="Barry K.W."/>
            <person name="Cichocki N."/>
            <person name="Veneault-Fourrey C."/>
            <person name="LaButti K."/>
            <person name="Lindquist E.A."/>
            <person name="Lipzen A."/>
            <person name="Lundell T."/>
            <person name="Morin E."/>
            <person name="Murat C."/>
            <person name="Riley R."/>
            <person name="Ohm R."/>
            <person name="Sun H."/>
            <person name="Tunlid A."/>
            <person name="Henrissat B."/>
            <person name="Grigoriev I.V."/>
            <person name="Hibbett D.S."/>
            <person name="Martin F."/>
        </authorList>
    </citation>
    <scope>NUCLEOTIDE SEQUENCE [LARGE SCALE GENOMIC DNA]</scope>
    <source>
        <strain evidence="3">MUT 4182</strain>
    </source>
</reference>
<organism evidence="2 3">
    <name type="scientific">Tulasnella calospora MUT 4182</name>
    <dbReference type="NCBI Taxonomy" id="1051891"/>
    <lineage>
        <taxon>Eukaryota</taxon>
        <taxon>Fungi</taxon>
        <taxon>Dikarya</taxon>
        <taxon>Basidiomycota</taxon>
        <taxon>Agaricomycotina</taxon>
        <taxon>Agaricomycetes</taxon>
        <taxon>Cantharellales</taxon>
        <taxon>Tulasnellaceae</taxon>
        <taxon>Tulasnella</taxon>
    </lineage>
</organism>
<evidence type="ECO:0000256" key="1">
    <source>
        <dbReference type="SAM" id="MobiDB-lite"/>
    </source>
</evidence>